<dbReference type="Gene3D" id="3.30.530.20">
    <property type="match status" value="1"/>
</dbReference>
<sequence>MGLTGKLTAQIEYKSGGDVFHEVFRYMPHEVSMSPELIQGCDLLEGDLGGVGSIIYWKYTHGMYFILHNSVHYHPSTHAYVHE</sequence>
<dbReference type="AlphaFoldDB" id="A0A2Z7A563"/>
<feature type="domain" description="Bet v I/Major latex protein" evidence="1">
    <location>
        <begin position="4"/>
        <end position="62"/>
    </location>
</feature>
<dbReference type="EMBL" id="KV023102">
    <property type="protein sequence ID" value="KZV13990.1"/>
    <property type="molecule type" value="Genomic_DNA"/>
</dbReference>
<dbReference type="OrthoDB" id="1858121at2759"/>
<evidence type="ECO:0000313" key="2">
    <source>
        <dbReference type="EMBL" id="KZV13990.1"/>
    </source>
</evidence>
<dbReference type="Proteomes" id="UP000250235">
    <property type="component" value="Unassembled WGS sequence"/>
</dbReference>
<dbReference type="InterPro" id="IPR051761">
    <property type="entry name" value="MLP-like_ligand-binding"/>
</dbReference>
<dbReference type="SUPFAM" id="SSF55961">
    <property type="entry name" value="Bet v1-like"/>
    <property type="match status" value="1"/>
</dbReference>
<name>A0A2Z7A563_9LAMI</name>
<evidence type="ECO:0000313" key="3">
    <source>
        <dbReference type="Proteomes" id="UP000250235"/>
    </source>
</evidence>
<dbReference type="InterPro" id="IPR000916">
    <property type="entry name" value="Bet_v_I/MLP"/>
</dbReference>
<dbReference type="PANTHER" id="PTHR31907">
    <property type="entry name" value="MLP-LIKE PROTEIN 423"/>
    <property type="match status" value="1"/>
</dbReference>
<evidence type="ECO:0000259" key="1">
    <source>
        <dbReference type="Pfam" id="PF00407"/>
    </source>
</evidence>
<organism evidence="2 3">
    <name type="scientific">Dorcoceras hygrometricum</name>
    <dbReference type="NCBI Taxonomy" id="472368"/>
    <lineage>
        <taxon>Eukaryota</taxon>
        <taxon>Viridiplantae</taxon>
        <taxon>Streptophyta</taxon>
        <taxon>Embryophyta</taxon>
        <taxon>Tracheophyta</taxon>
        <taxon>Spermatophyta</taxon>
        <taxon>Magnoliopsida</taxon>
        <taxon>eudicotyledons</taxon>
        <taxon>Gunneridae</taxon>
        <taxon>Pentapetalae</taxon>
        <taxon>asterids</taxon>
        <taxon>lamiids</taxon>
        <taxon>Lamiales</taxon>
        <taxon>Gesneriaceae</taxon>
        <taxon>Didymocarpoideae</taxon>
        <taxon>Trichosporeae</taxon>
        <taxon>Loxocarpinae</taxon>
        <taxon>Dorcoceras</taxon>
    </lineage>
</organism>
<keyword evidence="3" id="KW-1185">Reference proteome</keyword>
<gene>
    <name evidence="2" type="ORF">F511_44658</name>
</gene>
<reference evidence="2 3" key="1">
    <citation type="journal article" date="2015" name="Proc. Natl. Acad. Sci. U.S.A.">
        <title>The resurrection genome of Boea hygrometrica: A blueprint for survival of dehydration.</title>
        <authorList>
            <person name="Xiao L."/>
            <person name="Yang G."/>
            <person name="Zhang L."/>
            <person name="Yang X."/>
            <person name="Zhao S."/>
            <person name="Ji Z."/>
            <person name="Zhou Q."/>
            <person name="Hu M."/>
            <person name="Wang Y."/>
            <person name="Chen M."/>
            <person name="Xu Y."/>
            <person name="Jin H."/>
            <person name="Xiao X."/>
            <person name="Hu G."/>
            <person name="Bao F."/>
            <person name="Hu Y."/>
            <person name="Wan P."/>
            <person name="Li L."/>
            <person name="Deng X."/>
            <person name="Kuang T."/>
            <person name="Xiang C."/>
            <person name="Zhu J.K."/>
            <person name="Oliver M.J."/>
            <person name="He Y."/>
        </authorList>
    </citation>
    <scope>NUCLEOTIDE SEQUENCE [LARGE SCALE GENOMIC DNA]</scope>
    <source>
        <strain evidence="3">cv. XS01</strain>
    </source>
</reference>
<accession>A0A2Z7A563</accession>
<dbReference type="GO" id="GO:0006952">
    <property type="term" value="P:defense response"/>
    <property type="evidence" value="ECO:0007669"/>
    <property type="project" value="InterPro"/>
</dbReference>
<protein>
    <submittedName>
        <fullName evidence="2">Kirola-like</fullName>
    </submittedName>
</protein>
<dbReference type="InterPro" id="IPR023393">
    <property type="entry name" value="START-like_dom_sf"/>
</dbReference>
<dbReference type="Pfam" id="PF00407">
    <property type="entry name" value="Bet_v_1"/>
    <property type="match status" value="1"/>
</dbReference>
<proteinExistence type="predicted"/>